<dbReference type="AlphaFoldDB" id="A0AAW8HEW6"/>
<sequence>DTDTFPHCIIRIAPPESGNFAHPEFPIEPDAAASFAASPKRRFFIHHGHDCPWWPFSAVQSEMTMLDKMVASFTTFLWAKNHANRLRKGVNK</sequence>
<protein>
    <submittedName>
        <fullName evidence="1">Uncharacterized protein</fullName>
    </submittedName>
</protein>
<proteinExistence type="predicted"/>
<evidence type="ECO:0000313" key="2">
    <source>
        <dbReference type="Proteomes" id="UP001225042"/>
    </source>
</evidence>
<reference evidence="1 2" key="1">
    <citation type="submission" date="2023-08" db="EMBL/GenBank/DDBJ databases">
        <authorList>
            <person name="Dale J."/>
        </authorList>
    </citation>
    <scope>NUCLEOTIDE SEQUENCE [LARGE SCALE GENOMIC DNA]</scope>
    <source>
        <strain evidence="1 2">2023EL-00788</strain>
    </source>
</reference>
<gene>
    <name evidence="1" type="ORF">RBJ67_25105</name>
</gene>
<organism evidence="1 2">
    <name type="scientific">Enterobacter soli</name>
    <dbReference type="NCBI Taxonomy" id="885040"/>
    <lineage>
        <taxon>Bacteria</taxon>
        <taxon>Pseudomonadati</taxon>
        <taxon>Pseudomonadota</taxon>
        <taxon>Gammaproteobacteria</taxon>
        <taxon>Enterobacterales</taxon>
        <taxon>Enterobacteriaceae</taxon>
        <taxon>Enterobacter</taxon>
    </lineage>
</organism>
<comment type="caution">
    <text evidence="1">The sequence shown here is derived from an EMBL/GenBank/DDBJ whole genome shotgun (WGS) entry which is preliminary data.</text>
</comment>
<dbReference type="EMBL" id="JAVDKS010000018">
    <property type="protein sequence ID" value="MDQ2259411.1"/>
    <property type="molecule type" value="Genomic_DNA"/>
</dbReference>
<dbReference type="RefSeq" id="WP_306700340.1">
    <property type="nucleotide sequence ID" value="NZ_JAVDKS010000018.1"/>
</dbReference>
<evidence type="ECO:0000313" key="1">
    <source>
        <dbReference type="EMBL" id="MDQ2259411.1"/>
    </source>
</evidence>
<dbReference type="Proteomes" id="UP001225042">
    <property type="component" value="Unassembled WGS sequence"/>
</dbReference>
<feature type="non-terminal residue" evidence="1">
    <location>
        <position position="1"/>
    </location>
</feature>
<accession>A0AAW8HEW6</accession>
<keyword evidence="2" id="KW-1185">Reference proteome</keyword>
<name>A0AAW8HEW6_9ENTR</name>